<organism evidence="1 2">
    <name type="scientific">Salinivirga cyanobacteriivorans</name>
    <dbReference type="NCBI Taxonomy" id="1307839"/>
    <lineage>
        <taxon>Bacteria</taxon>
        <taxon>Pseudomonadati</taxon>
        <taxon>Bacteroidota</taxon>
        <taxon>Bacteroidia</taxon>
        <taxon>Bacteroidales</taxon>
        <taxon>Salinivirgaceae</taxon>
        <taxon>Salinivirga</taxon>
    </lineage>
</organism>
<accession>A0A0S2HXM3</accession>
<sequence length="652" mass="77439">MQRLIIAILIFLFSATTLIGQEERDSSDARGAGIVQRSFKDTLPKPDTLIYSWKYAENSFIKLYAEFDTTLLSIQLPEAYRREWTGFVYLGNPGSAVQNTFFSERHDIEVNWQIKNFYPYLKTHKKQKFYNTKTPFTQMQFVSGGEDYEYFTFNHTQNYDKHINLGMSYEIFNSEGYLNYQSTRNRNFSFWTDIDYERYKMYGSINFNAINADENGGIRTDYLLTDSSVSVQDMTTKLSNANNRFSYFIAAIDHQYRLLNFGQDSIYKNGLWLSHHFSFDKMQRLYTDEGDEYTDPVTEEVFNFYANTYNGTRSYDTTSFIDYKNRAAIMFQSRGKTKIDMGPFVEHHQIKNTNFYRDTLFTYNNDTTYETISVGGQATIKKSDDFKVDLQTLYYPFQDYNYQNYQITANLVKWQKLWNDTLYMHLMLYHMEKTPDYLLGQYFSNHLKWVNNLQDENERKLQFNLRLIKSRFNLQFTVDHLDNYIYFDQNMKVAQHDQEIMMFGAKLGKKFTFFEHFNLEMSLMGQYTATDFIDVPEFSAKGNFFYKRQIKFKNTEGVIDLYGGFSGRIHTKYYAPAYAPAIAQFYLQDEKLIGNYPVLNVFVGARVKRFLFSLRFDHVNSGLMRGVSYYSAYNYLLRPRNLRFSVSWNFYN</sequence>
<dbReference type="KEGG" id="blq:L21SP5_01058"/>
<proteinExistence type="predicted"/>
<dbReference type="EMBL" id="CP013118">
    <property type="protein sequence ID" value="ALO14724.1"/>
    <property type="molecule type" value="Genomic_DNA"/>
</dbReference>
<dbReference type="Pfam" id="PF14121">
    <property type="entry name" value="Porin_10"/>
    <property type="match status" value="1"/>
</dbReference>
<gene>
    <name evidence="1" type="ORF">L21SP5_01058</name>
</gene>
<dbReference type="RefSeq" id="WP_057952240.1">
    <property type="nucleotide sequence ID" value="NZ_CP013118.1"/>
</dbReference>
<evidence type="ECO:0008006" key="3">
    <source>
        <dbReference type="Google" id="ProtNLM"/>
    </source>
</evidence>
<evidence type="ECO:0000313" key="1">
    <source>
        <dbReference type="EMBL" id="ALO14724.1"/>
    </source>
</evidence>
<reference evidence="1 2" key="1">
    <citation type="submission" date="2015-11" db="EMBL/GenBank/DDBJ databases">
        <title>Description and complete genome sequence of a novel strain predominating in hypersaline microbial mats and representing a new family of the Bacteriodetes phylum.</title>
        <authorList>
            <person name="Spring S."/>
            <person name="Bunk B."/>
            <person name="Sproer C."/>
            <person name="Klenk H.-P."/>
        </authorList>
    </citation>
    <scope>NUCLEOTIDE SEQUENCE [LARGE SCALE GENOMIC DNA]</scope>
    <source>
        <strain evidence="1 2">L21-Spi-D4</strain>
    </source>
</reference>
<dbReference type="OrthoDB" id="1489309at2"/>
<dbReference type="Proteomes" id="UP000064893">
    <property type="component" value="Chromosome"/>
</dbReference>
<dbReference type="InterPro" id="IPR025631">
    <property type="entry name" value="Porin_10"/>
</dbReference>
<evidence type="ECO:0000313" key="2">
    <source>
        <dbReference type="Proteomes" id="UP000064893"/>
    </source>
</evidence>
<keyword evidence="2" id="KW-1185">Reference proteome</keyword>
<protein>
    <recommendedName>
        <fullName evidence="3">Porin</fullName>
    </recommendedName>
</protein>
<dbReference type="STRING" id="1307839.L21SP5_01058"/>
<dbReference type="AlphaFoldDB" id="A0A0S2HXM3"/>
<name>A0A0S2HXM3_9BACT</name>